<sequence length="439" mass="46617">MTTDTSLPRQPQPGGAPGLPALPTGKAEVLELSERYWNPGKTRFWTESGVPLVIGERAGYLLTDMDGHQLVDMHLNGGTYNLGHRNPELVATLVEALGRFDIGNHHFASVARAALAEALVATAPPGLRHVAYGSGGGEAIDIALKSARYATGRRKIVSVVKGYHGHTGLAVATGDARYAEIFLADRPDEFVQVPFNDLEAMGTALAGGDVAAVILETIPATYGFPMPMPGYLAAVKELCEQHGTLYIADEVQTGLMRTGELWAIAKHGVVPDVLVTAKGLSGGLYPVSAVLLGERAGGWLEEDGFAHISTFGGAELGCVVALRTLEMTLRPSTSDRVAALTRLFADRLALLQEAHPDWLVEVRQDGLVMGLVFATPEGAKPVMRELYEHGVWAIFSSLDPRVLQWKPGLLLDDATAHEVLDRLVAAVATTAAAARGAAS</sequence>
<proteinExistence type="inferred from homology"/>
<dbReference type="InterPro" id="IPR005814">
    <property type="entry name" value="Aminotrans_3"/>
</dbReference>
<keyword evidence="2 3" id="KW-0663">Pyridoxal phosphate</keyword>
<dbReference type="InterPro" id="IPR015421">
    <property type="entry name" value="PyrdxlP-dep_Trfase_major"/>
</dbReference>
<accession>A0A4Q7NT35</accession>
<protein>
    <recommendedName>
        <fullName evidence="7">Acetylornithine/succinyldiaminopimelate/putresci ne aminotransferase</fullName>
    </recommendedName>
</protein>
<reference evidence="5 6" key="1">
    <citation type="submission" date="2019-02" db="EMBL/GenBank/DDBJ databases">
        <title>Genomic Encyclopedia of Type Strains, Phase IV (KMG-IV): sequencing the most valuable type-strain genomes for metagenomic binning, comparative biology and taxonomic classification.</title>
        <authorList>
            <person name="Goeker M."/>
        </authorList>
    </citation>
    <scope>NUCLEOTIDE SEQUENCE [LARGE SCALE GENOMIC DNA]</scope>
    <source>
        <strain evidence="5 6">DSM 45622</strain>
    </source>
</reference>
<dbReference type="PANTHER" id="PTHR11986">
    <property type="entry name" value="AMINOTRANSFERASE CLASS III"/>
    <property type="match status" value="1"/>
</dbReference>
<keyword evidence="6" id="KW-1185">Reference proteome</keyword>
<dbReference type="Proteomes" id="UP000293638">
    <property type="component" value="Unassembled WGS sequence"/>
</dbReference>
<comment type="caution">
    <text evidence="5">The sequence shown here is derived from an EMBL/GenBank/DDBJ whole genome shotgun (WGS) entry which is preliminary data.</text>
</comment>
<evidence type="ECO:0000256" key="1">
    <source>
        <dbReference type="ARBA" id="ARBA00001933"/>
    </source>
</evidence>
<dbReference type="Gene3D" id="3.40.640.10">
    <property type="entry name" value="Type I PLP-dependent aspartate aminotransferase-like (Major domain)"/>
    <property type="match status" value="1"/>
</dbReference>
<dbReference type="PROSITE" id="PS00600">
    <property type="entry name" value="AA_TRANSFER_CLASS_3"/>
    <property type="match status" value="1"/>
</dbReference>
<dbReference type="InterPro" id="IPR049704">
    <property type="entry name" value="Aminotrans_3_PPA_site"/>
</dbReference>
<dbReference type="AlphaFoldDB" id="A0A4Q7NT35"/>
<dbReference type="RefSeq" id="WP_130492558.1">
    <property type="nucleotide sequence ID" value="NZ_SGXD01000002.1"/>
</dbReference>
<dbReference type="GO" id="GO:0030170">
    <property type="term" value="F:pyridoxal phosphate binding"/>
    <property type="evidence" value="ECO:0007669"/>
    <property type="project" value="InterPro"/>
</dbReference>
<dbReference type="InterPro" id="IPR015424">
    <property type="entry name" value="PyrdxlP-dep_Trfase"/>
</dbReference>
<dbReference type="GO" id="GO:0009447">
    <property type="term" value="P:putrescine catabolic process"/>
    <property type="evidence" value="ECO:0007669"/>
    <property type="project" value="TreeGrafter"/>
</dbReference>
<feature type="compositionally biased region" description="Low complexity" evidence="4">
    <location>
        <begin position="7"/>
        <end position="23"/>
    </location>
</feature>
<dbReference type="Gene3D" id="3.90.1150.10">
    <property type="entry name" value="Aspartate Aminotransferase, domain 1"/>
    <property type="match status" value="1"/>
</dbReference>
<dbReference type="CDD" id="cd00610">
    <property type="entry name" value="OAT_like"/>
    <property type="match status" value="1"/>
</dbReference>
<evidence type="ECO:0000256" key="2">
    <source>
        <dbReference type="ARBA" id="ARBA00022898"/>
    </source>
</evidence>
<gene>
    <name evidence="5" type="ORF">EV189_1822</name>
</gene>
<dbReference type="InterPro" id="IPR015422">
    <property type="entry name" value="PyrdxlP-dep_Trfase_small"/>
</dbReference>
<dbReference type="PIRSF" id="PIRSF000521">
    <property type="entry name" value="Transaminase_4ab_Lys_Orn"/>
    <property type="match status" value="1"/>
</dbReference>
<dbReference type="OrthoDB" id="9801834at2"/>
<comment type="cofactor">
    <cofactor evidence="1">
        <name>pyridoxal 5'-phosphate</name>
        <dbReference type="ChEBI" id="CHEBI:597326"/>
    </cofactor>
</comment>
<evidence type="ECO:0000256" key="3">
    <source>
        <dbReference type="RuleBase" id="RU003560"/>
    </source>
</evidence>
<comment type="similarity">
    <text evidence="3">Belongs to the class-III pyridoxal-phosphate-dependent aminotransferase family.</text>
</comment>
<dbReference type="GO" id="GO:0042802">
    <property type="term" value="F:identical protein binding"/>
    <property type="evidence" value="ECO:0007669"/>
    <property type="project" value="TreeGrafter"/>
</dbReference>
<organism evidence="5 6">
    <name type="scientific">Motilibacter rhizosphaerae</name>
    <dbReference type="NCBI Taxonomy" id="598652"/>
    <lineage>
        <taxon>Bacteria</taxon>
        <taxon>Bacillati</taxon>
        <taxon>Actinomycetota</taxon>
        <taxon>Actinomycetes</taxon>
        <taxon>Motilibacterales</taxon>
        <taxon>Motilibacteraceae</taxon>
        <taxon>Motilibacter</taxon>
    </lineage>
</organism>
<dbReference type="SUPFAM" id="SSF53383">
    <property type="entry name" value="PLP-dependent transferases"/>
    <property type="match status" value="1"/>
</dbReference>
<evidence type="ECO:0000313" key="5">
    <source>
        <dbReference type="EMBL" id="RZS90040.1"/>
    </source>
</evidence>
<dbReference type="PANTHER" id="PTHR11986:SF112">
    <property type="entry name" value="PUTRESCINE AMINOTRANSFERASE"/>
    <property type="match status" value="1"/>
</dbReference>
<dbReference type="GO" id="GO:0033094">
    <property type="term" value="F:putrescine--2-oxoglutarate transaminase activity"/>
    <property type="evidence" value="ECO:0007669"/>
    <property type="project" value="TreeGrafter"/>
</dbReference>
<dbReference type="Pfam" id="PF00202">
    <property type="entry name" value="Aminotran_3"/>
    <property type="match status" value="1"/>
</dbReference>
<evidence type="ECO:0000313" key="6">
    <source>
        <dbReference type="Proteomes" id="UP000293638"/>
    </source>
</evidence>
<dbReference type="EMBL" id="SGXD01000002">
    <property type="protein sequence ID" value="RZS90040.1"/>
    <property type="molecule type" value="Genomic_DNA"/>
</dbReference>
<evidence type="ECO:0000256" key="4">
    <source>
        <dbReference type="SAM" id="MobiDB-lite"/>
    </source>
</evidence>
<feature type="region of interest" description="Disordered" evidence="4">
    <location>
        <begin position="1"/>
        <end position="23"/>
    </location>
</feature>
<evidence type="ECO:0008006" key="7">
    <source>
        <dbReference type="Google" id="ProtNLM"/>
    </source>
</evidence>
<name>A0A4Q7NT35_9ACTN</name>
<dbReference type="InterPro" id="IPR050103">
    <property type="entry name" value="Class-III_PLP-dep_AT"/>
</dbReference>